<accession>A0ABP8XIG7</accession>
<dbReference type="Proteomes" id="UP001500843">
    <property type="component" value="Unassembled WGS sequence"/>
</dbReference>
<reference evidence="2" key="1">
    <citation type="journal article" date="2019" name="Int. J. Syst. Evol. Microbiol.">
        <title>The Global Catalogue of Microorganisms (GCM) 10K type strain sequencing project: providing services to taxonomists for standard genome sequencing and annotation.</title>
        <authorList>
            <consortium name="The Broad Institute Genomics Platform"/>
            <consortium name="The Broad Institute Genome Sequencing Center for Infectious Disease"/>
            <person name="Wu L."/>
            <person name="Ma J."/>
        </authorList>
    </citation>
    <scope>NUCLEOTIDE SEQUENCE [LARGE SCALE GENOMIC DNA]</scope>
    <source>
        <strain evidence="2">JCM 17975</strain>
    </source>
</reference>
<gene>
    <name evidence="1" type="ORF">GCM10023198_32520</name>
</gene>
<keyword evidence="2" id="KW-1185">Reference proteome</keyword>
<dbReference type="Pfam" id="PF08282">
    <property type="entry name" value="Hydrolase_3"/>
    <property type="match status" value="2"/>
</dbReference>
<dbReference type="InterPro" id="IPR023214">
    <property type="entry name" value="HAD_sf"/>
</dbReference>
<keyword evidence="1" id="KW-0378">Hydrolase</keyword>
<dbReference type="Gene3D" id="3.30.1240.10">
    <property type="match status" value="1"/>
</dbReference>
<dbReference type="Gene3D" id="3.40.50.1000">
    <property type="entry name" value="HAD superfamily/HAD-like"/>
    <property type="match status" value="2"/>
</dbReference>
<dbReference type="InterPro" id="IPR036412">
    <property type="entry name" value="HAD-like_sf"/>
</dbReference>
<proteinExistence type="predicted"/>
<dbReference type="PANTHER" id="PTHR10000:SF8">
    <property type="entry name" value="HAD SUPERFAMILY HYDROLASE-LIKE, TYPE 3"/>
    <property type="match status" value="1"/>
</dbReference>
<dbReference type="PANTHER" id="PTHR10000">
    <property type="entry name" value="PHOSPHOSERINE PHOSPHATASE"/>
    <property type="match status" value="1"/>
</dbReference>
<name>A0ABP8XIG7_9MICO</name>
<dbReference type="EMBL" id="BAABHM010000013">
    <property type="protein sequence ID" value="GAA4707544.1"/>
    <property type="molecule type" value="Genomic_DNA"/>
</dbReference>
<dbReference type="PROSITE" id="PS01229">
    <property type="entry name" value="COF_2"/>
    <property type="match status" value="1"/>
</dbReference>
<dbReference type="RefSeq" id="WP_253873135.1">
    <property type="nucleotide sequence ID" value="NZ_BAABHM010000013.1"/>
</dbReference>
<evidence type="ECO:0000313" key="1">
    <source>
        <dbReference type="EMBL" id="GAA4707544.1"/>
    </source>
</evidence>
<comment type="caution">
    <text evidence="1">The sequence shown here is derived from an EMBL/GenBank/DDBJ whole genome shotgun (WGS) entry which is preliminary data.</text>
</comment>
<evidence type="ECO:0000313" key="2">
    <source>
        <dbReference type="Proteomes" id="UP001500843"/>
    </source>
</evidence>
<protein>
    <submittedName>
        <fullName evidence="1">HAD family hydrolase</fullName>
    </submittedName>
</protein>
<dbReference type="SUPFAM" id="SSF56784">
    <property type="entry name" value="HAD-like"/>
    <property type="match status" value="1"/>
</dbReference>
<sequence>MTTHASFSTAPRLIACDIDGTLVRTGCPATDAVVAASAAVRAAGHHIVLATGRGLVGALPVALQLGLDDVWIASSNGAVTAHLVGYRYQVTEQHDVDAEAAIRVAVAATPGVRIAAEVVGAGYRVNIPFPDGQLNGQQHSVTGLEQLWARPTPRLAFYGPDAYRLVWPLQALGLTAIRTRSDWVDVTAGGISKASALEKVRTELGVEPGDTSAVGDSENDVEMLRWAAHGWAMAHAPAFVIAAADHVTGTIDDDGAARALLSLLG</sequence>
<dbReference type="GO" id="GO:0016787">
    <property type="term" value="F:hydrolase activity"/>
    <property type="evidence" value="ECO:0007669"/>
    <property type="project" value="UniProtKB-KW"/>
</dbReference>
<organism evidence="1 2">
    <name type="scientific">Promicromonospora umidemergens</name>
    <dbReference type="NCBI Taxonomy" id="629679"/>
    <lineage>
        <taxon>Bacteria</taxon>
        <taxon>Bacillati</taxon>
        <taxon>Actinomycetota</taxon>
        <taxon>Actinomycetes</taxon>
        <taxon>Micrococcales</taxon>
        <taxon>Promicromonosporaceae</taxon>
        <taxon>Promicromonospora</taxon>
    </lineage>
</organism>